<feature type="domain" description="TonB-dependent receptor-like beta-barrel" evidence="13">
    <location>
        <begin position="429"/>
        <end position="900"/>
    </location>
</feature>
<name>A0ABS3CL56_9BACT</name>
<keyword evidence="4 10" id="KW-0812">Transmembrane</keyword>
<evidence type="ECO:0000256" key="5">
    <source>
        <dbReference type="ARBA" id="ARBA00022729"/>
    </source>
</evidence>
<dbReference type="RefSeq" id="WP_206587620.1">
    <property type="nucleotide sequence ID" value="NZ_JAFKCU010000003.1"/>
</dbReference>
<protein>
    <submittedName>
        <fullName evidence="15">TonB-dependent receptor</fullName>
    </submittedName>
</protein>
<accession>A0ABS3CL56</accession>
<dbReference type="Gene3D" id="2.170.130.10">
    <property type="entry name" value="TonB-dependent receptor, plug domain"/>
    <property type="match status" value="1"/>
</dbReference>
<keyword evidence="8 15" id="KW-0675">Receptor</keyword>
<feature type="compositionally biased region" description="Polar residues" evidence="12">
    <location>
        <begin position="319"/>
        <end position="329"/>
    </location>
</feature>
<comment type="similarity">
    <text evidence="10 11">Belongs to the TonB-dependent receptor family.</text>
</comment>
<evidence type="ECO:0000259" key="13">
    <source>
        <dbReference type="Pfam" id="PF00593"/>
    </source>
</evidence>
<dbReference type="Pfam" id="PF07715">
    <property type="entry name" value="Plug"/>
    <property type="match status" value="1"/>
</dbReference>
<feature type="domain" description="TonB-dependent receptor plug" evidence="14">
    <location>
        <begin position="118"/>
        <end position="227"/>
    </location>
</feature>
<feature type="region of interest" description="Disordered" evidence="12">
    <location>
        <begin position="303"/>
        <end position="329"/>
    </location>
</feature>
<dbReference type="Proteomes" id="UP000664480">
    <property type="component" value="Unassembled WGS sequence"/>
</dbReference>
<keyword evidence="2 10" id="KW-0813">Transport</keyword>
<evidence type="ECO:0000256" key="6">
    <source>
        <dbReference type="ARBA" id="ARBA00023077"/>
    </source>
</evidence>
<keyword evidence="9 10" id="KW-0998">Cell outer membrane</keyword>
<evidence type="ECO:0000256" key="8">
    <source>
        <dbReference type="ARBA" id="ARBA00023170"/>
    </source>
</evidence>
<evidence type="ECO:0000256" key="2">
    <source>
        <dbReference type="ARBA" id="ARBA00022448"/>
    </source>
</evidence>
<keyword evidence="5" id="KW-0732">Signal</keyword>
<evidence type="ECO:0000256" key="9">
    <source>
        <dbReference type="ARBA" id="ARBA00023237"/>
    </source>
</evidence>
<gene>
    <name evidence="15" type="ORF">J0A69_16110</name>
</gene>
<organism evidence="15 16">
    <name type="scientific">Algoriphagus pacificus</name>
    <dbReference type="NCBI Taxonomy" id="2811234"/>
    <lineage>
        <taxon>Bacteria</taxon>
        <taxon>Pseudomonadati</taxon>
        <taxon>Bacteroidota</taxon>
        <taxon>Cytophagia</taxon>
        <taxon>Cytophagales</taxon>
        <taxon>Cyclobacteriaceae</taxon>
        <taxon>Algoriphagus</taxon>
    </lineage>
</organism>
<keyword evidence="16" id="KW-1185">Reference proteome</keyword>
<reference evidence="15 16" key="1">
    <citation type="submission" date="2021-03" db="EMBL/GenBank/DDBJ databases">
        <title>novel species isolated from a fishpond in China.</title>
        <authorList>
            <person name="Lu H."/>
            <person name="Cai Z."/>
        </authorList>
    </citation>
    <scope>NUCLEOTIDE SEQUENCE [LARGE SCALE GENOMIC DNA]</scope>
    <source>
        <strain evidence="15 16">YJ13C</strain>
    </source>
</reference>
<dbReference type="InterPro" id="IPR000531">
    <property type="entry name" value="Beta-barrel_TonB"/>
</dbReference>
<evidence type="ECO:0000256" key="1">
    <source>
        <dbReference type="ARBA" id="ARBA00004571"/>
    </source>
</evidence>
<keyword evidence="7 10" id="KW-0472">Membrane</keyword>
<dbReference type="SUPFAM" id="SSF49464">
    <property type="entry name" value="Carboxypeptidase regulatory domain-like"/>
    <property type="match status" value="1"/>
</dbReference>
<dbReference type="PANTHER" id="PTHR30069">
    <property type="entry name" value="TONB-DEPENDENT OUTER MEMBRANE RECEPTOR"/>
    <property type="match status" value="1"/>
</dbReference>
<evidence type="ECO:0000256" key="7">
    <source>
        <dbReference type="ARBA" id="ARBA00023136"/>
    </source>
</evidence>
<evidence type="ECO:0000256" key="12">
    <source>
        <dbReference type="SAM" id="MobiDB-lite"/>
    </source>
</evidence>
<proteinExistence type="inferred from homology"/>
<dbReference type="InterPro" id="IPR008969">
    <property type="entry name" value="CarboxyPept-like_regulatory"/>
</dbReference>
<evidence type="ECO:0000256" key="4">
    <source>
        <dbReference type="ARBA" id="ARBA00022692"/>
    </source>
</evidence>
<evidence type="ECO:0000256" key="3">
    <source>
        <dbReference type="ARBA" id="ARBA00022452"/>
    </source>
</evidence>
<evidence type="ECO:0000256" key="11">
    <source>
        <dbReference type="RuleBase" id="RU003357"/>
    </source>
</evidence>
<comment type="caution">
    <text evidence="15">The sequence shown here is derived from an EMBL/GenBank/DDBJ whole genome shotgun (WGS) entry which is preliminary data.</text>
</comment>
<keyword evidence="6 11" id="KW-0798">TonB box</keyword>
<dbReference type="PANTHER" id="PTHR30069:SF29">
    <property type="entry name" value="HEMOGLOBIN AND HEMOGLOBIN-HAPTOGLOBIN-BINDING PROTEIN 1-RELATED"/>
    <property type="match status" value="1"/>
</dbReference>
<sequence length="932" mass="104319">MKTALTNLALLFFTVASVYSQQLEIKGKIIDSDTEEALVGIAILVKGTQQGTSSDLDGKFSLRSNRNVPLTLVIYGLGYLLKEFEITEVSQEIHVKLRPSILNTDEVVVTASRVEESVMKSPISIEKLTIRDLRESPTPSLFDAIESVKGVQMTTLSMGFKVPNTRGFANTTNARFLSMVDGADTQAPGLGVSIANTVGPTELDVESIEIIPGASSALYGLNALNGTSNMITKSPFLYTGFSFYGQIGVNHINSSAFGPRLFNQSAVRYAQKINEKWAFKVNLGWMKGTDWMANSSQELNPNANASTGLYGADNPGSDPLNSYGNENSNRRTLTLADGKRYEVRRTGYYEQDLVNNDYGVGNLKADVALHYKPTEKTEAAYVYRIGTTDAIYQRGNRIRLDNYRIQQHKLSLKGDNYFLQGYLTQEHTLDSYNLRPIGENMDRAFKSDAEWYSDYSNSYNTSFSNGLDAASAHLAARNAADLGRFVPGTSSFDKKLDELAHINNWDTGAQLVMEHSFYHFEGQYDFKNLIKTVDILVGADFRDFNIHPEGNSFTNPIGEDPFATLHYKKIGGFAQVSKRFAQDKLKILGSGRIDKTQYFDAKFNPRLAAVFSPSETHHIRASIQNGFRFPTLFEGFSTVNNGGVIRYGGIELMSKDQQLFENSYLRSSVDKFQEANTADVNSGVDSREAVVKNSGLLVRNDYTYLKPEEIQAIDLGYKASLLGNRLFFDMDMYFNQYRNFIDQIEIAVPKIGTIGNVEGEVDPTWFEMDNNATQTRYRMWTNSKSTYQNFGFSVGSSYNFFKKMVFSGNYSHAELSKLDNRDSGLETPFNTPTHILNLNLTDRELTKRIGYSIAWRWQSAFEWKAPLANGEVPAYQTLDAQITYKLPVIKSVFKVGGTNLLNQRYSQYTGGPEIGGFYYLTMTIDGTWSGKQ</sequence>
<dbReference type="SUPFAM" id="SSF56935">
    <property type="entry name" value="Porins"/>
    <property type="match status" value="1"/>
</dbReference>
<dbReference type="InterPro" id="IPR037066">
    <property type="entry name" value="Plug_dom_sf"/>
</dbReference>
<dbReference type="InterPro" id="IPR036942">
    <property type="entry name" value="Beta-barrel_TonB_sf"/>
</dbReference>
<evidence type="ECO:0000313" key="15">
    <source>
        <dbReference type="EMBL" id="MBN7816970.1"/>
    </source>
</evidence>
<dbReference type="InterPro" id="IPR012910">
    <property type="entry name" value="Plug_dom"/>
</dbReference>
<dbReference type="Gene3D" id="2.40.170.20">
    <property type="entry name" value="TonB-dependent receptor, beta-barrel domain"/>
    <property type="match status" value="1"/>
</dbReference>
<dbReference type="PROSITE" id="PS52016">
    <property type="entry name" value="TONB_DEPENDENT_REC_3"/>
    <property type="match status" value="1"/>
</dbReference>
<dbReference type="EMBL" id="JAFKCU010000003">
    <property type="protein sequence ID" value="MBN7816970.1"/>
    <property type="molecule type" value="Genomic_DNA"/>
</dbReference>
<dbReference type="Pfam" id="PF00593">
    <property type="entry name" value="TonB_dep_Rec_b-barrel"/>
    <property type="match status" value="1"/>
</dbReference>
<dbReference type="Pfam" id="PF13715">
    <property type="entry name" value="CarbopepD_reg_2"/>
    <property type="match status" value="1"/>
</dbReference>
<evidence type="ECO:0000313" key="16">
    <source>
        <dbReference type="Proteomes" id="UP000664480"/>
    </source>
</evidence>
<dbReference type="InterPro" id="IPR039426">
    <property type="entry name" value="TonB-dep_rcpt-like"/>
</dbReference>
<evidence type="ECO:0000259" key="14">
    <source>
        <dbReference type="Pfam" id="PF07715"/>
    </source>
</evidence>
<evidence type="ECO:0000256" key="10">
    <source>
        <dbReference type="PROSITE-ProRule" id="PRU01360"/>
    </source>
</evidence>
<keyword evidence="3 10" id="KW-1134">Transmembrane beta strand</keyword>
<comment type="subcellular location">
    <subcellularLocation>
        <location evidence="1 10">Cell outer membrane</location>
        <topology evidence="1 10">Multi-pass membrane protein</topology>
    </subcellularLocation>
</comment>